<dbReference type="Pfam" id="PF01545">
    <property type="entry name" value="Cation_efflux"/>
    <property type="match status" value="2"/>
</dbReference>
<keyword evidence="3" id="KW-0813">Transport</keyword>
<dbReference type="GO" id="GO:0005385">
    <property type="term" value="F:zinc ion transmembrane transporter activity"/>
    <property type="evidence" value="ECO:0007669"/>
    <property type="project" value="TreeGrafter"/>
</dbReference>
<keyword evidence="7 9" id="KW-0472">Membrane</keyword>
<evidence type="ECO:0000256" key="3">
    <source>
        <dbReference type="ARBA" id="ARBA00022448"/>
    </source>
</evidence>
<feature type="compositionally biased region" description="Basic residues" evidence="8">
    <location>
        <begin position="314"/>
        <end position="330"/>
    </location>
</feature>
<feature type="domain" description="Cation efflux protein transmembrane" evidence="10">
    <location>
        <begin position="12"/>
        <end position="175"/>
    </location>
</feature>
<dbReference type="GO" id="GO:0016020">
    <property type="term" value="C:membrane"/>
    <property type="evidence" value="ECO:0007669"/>
    <property type="project" value="UniProtKB-SubCell"/>
</dbReference>
<dbReference type="SUPFAM" id="SSF161111">
    <property type="entry name" value="Cation efflux protein transmembrane domain-like"/>
    <property type="match status" value="1"/>
</dbReference>
<dbReference type="EMBL" id="ML121532">
    <property type="protein sequence ID" value="RPB27076.1"/>
    <property type="molecule type" value="Genomic_DNA"/>
</dbReference>
<dbReference type="SUPFAM" id="SSF160240">
    <property type="entry name" value="Cation efflux protein cytoplasmic domain-like"/>
    <property type="match status" value="1"/>
</dbReference>
<feature type="transmembrane region" description="Helical" evidence="9">
    <location>
        <begin position="351"/>
        <end position="373"/>
    </location>
</feature>
<dbReference type="InterPro" id="IPR027469">
    <property type="entry name" value="Cation_efflux_TMD_sf"/>
</dbReference>
<dbReference type="InParanoid" id="A0A3N4LVZ8"/>
<evidence type="ECO:0000256" key="5">
    <source>
        <dbReference type="ARBA" id="ARBA00022833"/>
    </source>
</evidence>
<dbReference type="FunFam" id="1.20.1510.10:FF:000021">
    <property type="entry name" value="Solute carrier family 30 (Zinc transporter), member 1"/>
    <property type="match status" value="1"/>
</dbReference>
<dbReference type="STRING" id="1051890.A0A3N4LVZ8"/>
<dbReference type="GO" id="GO:0006882">
    <property type="term" value="P:intracellular zinc ion homeostasis"/>
    <property type="evidence" value="ECO:0007669"/>
    <property type="project" value="TreeGrafter"/>
</dbReference>
<feature type="compositionally biased region" description="Low complexity" evidence="8">
    <location>
        <begin position="522"/>
        <end position="531"/>
    </location>
</feature>
<dbReference type="AlphaFoldDB" id="A0A3N4LVZ8"/>
<feature type="region of interest" description="Disordered" evidence="8">
    <location>
        <begin position="512"/>
        <end position="535"/>
    </location>
</feature>
<accession>A0A3N4LVZ8</accession>
<dbReference type="Proteomes" id="UP000267821">
    <property type="component" value="Unassembled WGS sequence"/>
</dbReference>
<feature type="domain" description="Cation efflux protein cytoplasmic" evidence="11">
    <location>
        <begin position="415"/>
        <end position="458"/>
    </location>
</feature>
<keyword evidence="4 9" id="KW-0812">Transmembrane</keyword>
<comment type="similarity">
    <text evidence="2">Belongs to the cation diffusion facilitator (CDF) transporter (TC 2.A.4) family. SLC30A subfamily.</text>
</comment>
<evidence type="ECO:0000313" key="13">
    <source>
        <dbReference type="Proteomes" id="UP000267821"/>
    </source>
</evidence>
<evidence type="ECO:0000313" key="12">
    <source>
        <dbReference type="EMBL" id="RPB27076.1"/>
    </source>
</evidence>
<evidence type="ECO:0000256" key="8">
    <source>
        <dbReference type="SAM" id="MobiDB-lite"/>
    </source>
</evidence>
<protein>
    <submittedName>
        <fullName evidence="12">Cation efflux protein</fullName>
    </submittedName>
</protein>
<dbReference type="InterPro" id="IPR002524">
    <property type="entry name" value="Cation_efflux"/>
</dbReference>
<evidence type="ECO:0000256" key="7">
    <source>
        <dbReference type="ARBA" id="ARBA00023136"/>
    </source>
</evidence>
<gene>
    <name evidence="12" type="ORF">L211DRAFT_605720</name>
</gene>
<feature type="transmembrane region" description="Helical" evidence="9">
    <location>
        <begin position="12"/>
        <end position="34"/>
    </location>
</feature>
<evidence type="ECO:0000256" key="4">
    <source>
        <dbReference type="ARBA" id="ARBA00022692"/>
    </source>
</evidence>
<feature type="transmembrane region" description="Helical" evidence="9">
    <location>
        <begin position="76"/>
        <end position="98"/>
    </location>
</feature>
<evidence type="ECO:0000256" key="6">
    <source>
        <dbReference type="ARBA" id="ARBA00022989"/>
    </source>
</evidence>
<organism evidence="12 13">
    <name type="scientific">Terfezia boudieri ATCC MYA-4762</name>
    <dbReference type="NCBI Taxonomy" id="1051890"/>
    <lineage>
        <taxon>Eukaryota</taxon>
        <taxon>Fungi</taxon>
        <taxon>Dikarya</taxon>
        <taxon>Ascomycota</taxon>
        <taxon>Pezizomycotina</taxon>
        <taxon>Pezizomycetes</taxon>
        <taxon>Pezizales</taxon>
        <taxon>Pezizaceae</taxon>
        <taxon>Terfezia</taxon>
    </lineage>
</organism>
<feature type="compositionally biased region" description="Basic and acidic residues" evidence="8">
    <location>
        <begin position="250"/>
        <end position="265"/>
    </location>
</feature>
<dbReference type="InterPro" id="IPR027470">
    <property type="entry name" value="Cation_efflux_CTD"/>
</dbReference>
<evidence type="ECO:0000256" key="1">
    <source>
        <dbReference type="ARBA" id="ARBA00004141"/>
    </source>
</evidence>
<reference evidence="12 13" key="1">
    <citation type="journal article" date="2018" name="Nat. Ecol. Evol.">
        <title>Pezizomycetes genomes reveal the molecular basis of ectomycorrhizal truffle lifestyle.</title>
        <authorList>
            <person name="Murat C."/>
            <person name="Payen T."/>
            <person name="Noel B."/>
            <person name="Kuo A."/>
            <person name="Morin E."/>
            <person name="Chen J."/>
            <person name="Kohler A."/>
            <person name="Krizsan K."/>
            <person name="Balestrini R."/>
            <person name="Da Silva C."/>
            <person name="Montanini B."/>
            <person name="Hainaut M."/>
            <person name="Levati E."/>
            <person name="Barry K.W."/>
            <person name="Belfiori B."/>
            <person name="Cichocki N."/>
            <person name="Clum A."/>
            <person name="Dockter R.B."/>
            <person name="Fauchery L."/>
            <person name="Guy J."/>
            <person name="Iotti M."/>
            <person name="Le Tacon F."/>
            <person name="Lindquist E.A."/>
            <person name="Lipzen A."/>
            <person name="Malagnac F."/>
            <person name="Mello A."/>
            <person name="Molinier V."/>
            <person name="Miyauchi S."/>
            <person name="Poulain J."/>
            <person name="Riccioni C."/>
            <person name="Rubini A."/>
            <person name="Sitrit Y."/>
            <person name="Splivallo R."/>
            <person name="Traeger S."/>
            <person name="Wang M."/>
            <person name="Zifcakova L."/>
            <person name="Wipf D."/>
            <person name="Zambonelli A."/>
            <person name="Paolocci F."/>
            <person name="Nowrousian M."/>
            <person name="Ottonello S."/>
            <person name="Baldrian P."/>
            <person name="Spatafora J.W."/>
            <person name="Henrissat B."/>
            <person name="Nagy L.G."/>
            <person name="Aury J.M."/>
            <person name="Wincker P."/>
            <person name="Grigoriev I.V."/>
            <person name="Bonfante P."/>
            <person name="Martin F.M."/>
        </authorList>
    </citation>
    <scope>NUCLEOTIDE SEQUENCE [LARGE SCALE GENOMIC DNA]</scope>
    <source>
        <strain evidence="12 13">ATCC MYA-4762</strain>
    </source>
</reference>
<evidence type="ECO:0000256" key="9">
    <source>
        <dbReference type="SAM" id="Phobius"/>
    </source>
</evidence>
<feature type="transmembrane region" description="Helical" evidence="9">
    <location>
        <begin position="110"/>
        <end position="131"/>
    </location>
</feature>
<proteinExistence type="inferred from homology"/>
<feature type="domain" description="Cation efflux protein transmembrane" evidence="10">
    <location>
        <begin position="335"/>
        <end position="411"/>
    </location>
</feature>
<feature type="transmembrane region" description="Helical" evidence="9">
    <location>
        <begin position="385"/>
        <end position="403"/>
    </location>
</feature>
<dbReference type="OrthoDB" id="9944568at2759"/>
<feature type="region of interest" description="Disordered" evidence="8">
    <location>
        <begin position="201"/>
        <end position="343"/>
    </location>
</feature>
<feature type="region of interest" description="Disordered" evidence="8">
    <location>
        <begin position="139"/>
        <end position="173"/>
    </location>
</feature>
<dbReference type="NCBIfam" id="TIGR01297">
    <property type="entry name" value="CDF"/>
    <property type="match status" value="2"/>
</dbReference>
<dbReference type="PANTHER" id="PTHR45820:SF4">
    <property type="entry name" value="ZINC TRANSPORTER 63C, ISOFORM F"/>
    <property type="match status" value="1"/>
</dbReference>
<dbReference type="Gene3D" id="1.20.1510.10">
    <property type="entry name" value="Cation efflux protein transmembrane domain"/>
    <property type="match status" value="2"/>
</dbReference>
<evidence type="ECO:0000259" key="11">
    <source>
        <dbReference type="Pfam" id="PF16916"/>
    </source>
</evidence>
<feature type="transmembrane region" description="Helical" evidence="9">
    <location>
        <begin position="40"/>
        <end position="56"/>
    </location>
</feature>
<name>A0A3N4LVZ8_9PEZI</name>
<evidence type="ECO:0000259" key="10">
    <source>
        <dbReference type="Pfam" id="PF01545"/>
    </source>
</evidence>
<keyword evidence="5" id="KW-0862">Zinc</keyword>
<keyword evidence="13" id="KW-1185">Reference proteome</keyword>
<comment type="subcellular location">
    <subcellularLocation>
        <location evidence="1">Membrane</location>
        <topology evidence="1">Multi-pass membrane protein</topology>
    </subcellularLocation>
</comment>
<dbReference type="InterPro" id="IPR036837">
    <property type="entry name" value="Cation_efflux_CTD_sf"/>
</dbReference>
<dbReference type="PANTHER" id="PTHR45820">
    <property type="entry name" value="FI23527P1"/>
    <property type="match status" value="1"/>
</dbReference>
<evidence type="ECO:0000256" key="2">
    <source>
        <dbReference type="ARBA" id="ARBA00008873"/>
    </source>
</evidence>
<dbReference type="FunCoup" id="A0A3N4LVZ8">
    <property type="interactions" value="260"/>
</dbReference>
<dbReference type="Pfam" id="PF16916">
    <property type="entry name" value="ZT_dimer"/>
    <property type="match status" value="1"/>
</dbReference>
<sequence>MPMSRSARIVTLLVIDSMFFLLEIIVGYAVHSLALVADSFHMLNDVFSLLVALWAIKLSRQKSTSSYTYGWQRAEVLGALTNGVFLLALCLTIFLEAIQRFFEPQVIKNPVLILIVGSCGLASNIVGIALFHDHGHAHGAKAEHGHTHGDAETGYAGHEHEHEHTNQHRHRHSDILDEEGPIEEILPEAVVARTVSASSRLPRAHGVGTPPPSAGRGRAGVPPSPFTMARMSGEYSPSPTNHGHEHRHTSRESRQRQFADPETSIHVHPAQNRQEIMDAALRSDQEDEDTAESGERTPLLTPERRADVRGHGATGRKRNTSTSGHSHHHHAQPEHTAKKGGHSQDLNMRGVFLHVMGDALGNIGVIATALFIWKTDFQWRFYSDPVVSLLITGIIFASALPLVKSASKILLQAVPKGILLEQVKEDIISIKGVVSVHELHVWQLSDVKLIASLHIQVAFDPEEEAGGTDGGRYMKLAREIRKCLHAYGIHSSTIQPEYVKPDGTRTGVVDVIRDGEDGGDGNADSEASSDSGESEETECLLECGDECGGGKCCGPMVVRQGHSHAH</sequence>
<feature type="compositionally biased region" description="Basic and acidic residues" evidence="8">
    <location>
        <begin position="139"/>
        <end position="166"/>
    </location>
</feature>
<keyword evidence="6 9" id="KW-1133">Transmembrane helix</keyword>
<dbReference type="InterPro" id="IPR058533">
    <property type="entry name" value="Cation_efflux_TM"/>
</dbReference>